<dbReference type="GO" id="GO:0005975">
    <property type="term" value="P:carbohydrate metabolic process"/>
    <property type="evidence" value="ECO:0007669"/>
    <property type="project" value="InterPro"/>
</dbReference>
<comment type="cofactor">
    <cofactor evidence="3">
        <name>Co(2+)</name>
        <dbReference type="ChEBI" id="CHEBI:48828"/>
    </cofactor>
</comment>
<dbReference type="PROSITE" id="PS01085">
    <property type="entry name" value="RIBUL_P_3_EPIMER_1"/>
    <property type="match status" value="1"/>
</dbReference>
<comment type="catalytic activity">
    <reaction evidence="1 19">
        <text>D-ribulose 5-phosphate = D-xylulose 5-phosphate</text>
        <dbReference type="Rhea" id="RHEA:13677"/>
        <dbReference type="ChEBI" id="CHEBI:57737"/>
        <dbReference type="ChEBI" id="CHEBI:58121"/>
        <dbReference type="EC" id="5.1.3.1"/>
    </reaction>
</comment>
<dbReference type="EMBL" id="LXFE01001507">
    <property type="protein sequence ID" value="OLL23554.1"/>
    <property type="molecule type" value="Genomic_DNA"/>
</dbReference>
<evidence type="ECO:0000256" key="7">
    <source>
        <dbReference type="ARBA" id="ARBA00009541"/>
    </source>
</evidence>
<evidence type="ECO:0000256" key="2">
    <source>
        <dbReference type="ARBA" id="ARBA00001936"/>
    </source>
</evidence>
<dbReference type="OrthoDB" id="1927044at2759"/>
<evidence type="ECO:0000256" key="19">
    <source>
        <dbReference type="PIRNR" id="PIRNR001461"/>
    </source>
</evidence>
<feature type="binding site" evidence="22">
    <location>
        <position position="10"/>
    </location>
    <ligand>
        <name>substrate</name>
    </ligand>
</feature>
<gene>
    <name evidence="23" type="ORF">NEOLI_001639</name>
</gene>
<dbReference type="GO" id="GO:0046872">
    <property type="term" value="F:metal ion binding"/>
    <property type="evidence" value="ECO:0007669"/>
    <property type="project" value="UniProtKB-KW"/>
</dbReference>
<evidence type="ECO:0000256" key="20">
    <source>
        <dbReference type="PIRSR" id="PIRSR001461-1"/>
    </source>
</evidence>
<evidence type="ECO:0000256" key="14">
    <source>
        <dbReference type="ARBA" id="ARBA00023211"/>
    </source>
</evidence>
<feature type="binding site" evidence="22">
    <location>
        <position position="89"/>
    </location>
    <ligand>
        <name>substrate</name>
    </ligand>
</feature>
<evidence type="ECO:0000256" key="17">
    <source>
        <dbReference type="ARBA" id="ARBA00023285"/>
    </source>
</evidence>
<evidence type="ECO:0000256" key="11">
    <source>
        <dbReference type="ARBA" id="ARBA00022723"/>
    </source>
</evidence>
<keyword evidence="16 19" id="KW-0119">Carbohydrate metabolism</keyword>
<evidence type="ECO:0000256" key="12">
    <source>
        <dbReference type="ARBA" id="ARBA00022833"/>
    </source>
</evidence>
<keyword evidence="17 21" id="KW-0170">Cobalt</keyword>
<sequence length="247" mass="26463">MQPPTIIAPSILSADFANLASEAIKILNYGADMLHIDIMDAHFVPNLTIGPCVVASLRKSLDSNISITPPSIKKSGLLKDSRTTFFDCHLMIENPQIWVEQFKLAGCDLFCFHYEATDDPVGCIKIIQKYGLKVGVAIKPATQVDVLFPLIENEGIDMALVMTVEPGFGGQSFKAECLPKSDLQVTALRERYPQLDIEVDGGLGPTTIGLAAEAGANVIVAGSAVFGASDPASVIRSLREVVDAFAK</sequence>
<evidence type="ECO:0000256" key="21">
    <source>
        <dbReference type="PIRSR" id="PIRSR001461-2"/>
    </source>
</evidence>
<evidence type="ECO:0000256" key="6">
    <source>
        <dbReference type="ARBA" id="ARBA00005016"/>
    </source>
</evidence>
<evidence type="ECO:0000256" key="15">
    <source>
        <dbReference type="ARBA" id="ARBA00023235"/>
    </source>
</evidence>
<keyword evidence="24" id="KW-1185">Reference proteome</keyword>
<dbReference type="OMA" id="CHLMIED"/>
<comment type="subunit">
    <text evidence="8">Homodimer.</text>
</comment>
<keyword evidence="12 21" id="KW-0862">Zinc</keyword>
<evidence type="ECO:0000256" key="13">
    <source>
        <dbReference type="ARBA" id="ARBA00023004"/>
    </source>
</evidence>
<comment type="pathway">
    <text evidence="6">Carbohydrate degradation; pentose phosphate pathway; D-xylulose 5-phosphate from D-ribulose 5-phosphate (non-oxidative stage): step 1/1.</text>
</comment>
<dbReference type="InterPro" id="IPR026019">
    <property type="entry name" value="Ribul_P_3_epim"/>
</dbReference>
<dbReference type="InterPro" id="IPR000056">
    <property type="entry name" value="Ribul_P_3_epim-like"/>
</dbReference>
<feature type="active site" description="Proton donor" evidence="20">
    <location>
        <position position="200"/>
    </location>
</feature>
<keyword evidence="14 21" id="KW-0464">Manganese</keyword>
<dbReference type="EC" id="5.1.3.1" evidence="9 19"/>
<reference evidence="23 24" key="1">
    <citation type="submission" date="2016-04" db="EMBL/GenBank/DDBJ databases">
        <title>Evolutionary innovation and constraint leading to complex multicellularity in the Ascomycota.</title>
        <authorList>
            <person name="Cisse O."/>
            <person name="Nguyen A."/>
            <person name="Hewitt D.A."/>
            <person name="Jedd G."/>
            <person name="Stajich J.E."/>
        </authorList>
    </citation>
    <scope>NUCLEOTIDE SEQUENCE [LARGE SCALE GENOMIC DNA]</scope>
    <source>
        <strain evidence="23 24">DAH-3</strain>
    </source>
</reference>
<evidence type="ECO:0000313" key="24">
    <source>
        <dbReference type="Proteomes" id="UP000186594"/>
    </source>
</evidence>
<dbReference type="AlphaFoldDB" id="A0A1U7LLL9"/>
<feature type="binding site" evidence="22">
    <location>
        <position position="202"/>
    </location>
    <ligand>
        <name>substrate</name>
    </ligand>
</feature>
<evidence type="ECO:0000256" key="1">
    <source>
        <dbReference type="ARBA" id="ARBA00001782"/>
    </source>
</evidence>
<comment type="cofactor">
    <cofactor evidence="5">
        <name>Fe(2+)</name>
        <dbReference type="ChEBI" id="CHEBI:29033"/>
    </cofactor>
</comment>
<dbReference type="GO" id="GO:0004750">
    <property type="term" value="F:D-ribulose-phosphate 3-epimerase activity"/>
    <property type="evidence" value="ECO:0007669"/>
    <property type="project" value="UniProtKB-EC"/>
</dbReference>
<comment type="caution">
    <text evidence="23">The sequence shown here is derived from an EMBL/GenBank/DDBJ whole genome shotgun (WGS) entry which is preliminary data.</text>
</comment>
<feature type="binding site" evidence="21">
    <location>
        <position position="89"/>
    </location>
    <ligand>
        <name>a divalent metal cation</name>
        <dbReference type="ChEBI" id="CHEBI:60240"/>
    </ligand>
</feature>
<keyword evidence="13" id="KW-0408">Iron</keyword>
<keyword evidence="11 21" id="KW-0479">Metal-binding</keyword>
<comment type="function">
    <text evidence="18">Catalyzes the reversible epimerization of D-ribulose 5-phosphate to D-xylulose 5-phosphate.</text>
</comment>
<accession>A0A1U7LLL9</accession>
<feature type="active site" description="Proton acceptor" evidence="20">
    <location>
        <position position="37"/>
    </location>
</feature>
<dbReference type="PANTHER" id="PTHR11749">
    <property type="entry name" value="RIBULOSE-5-PHOSPHATE-3-EPIMERASE"/>
    <property type="match status" value="1"/>
</dbReference>
<evidence type="ECO:0000256" key="10">
    <source>
        <dbReference type="ARBA" id="ARBA00013920"/>
    </source>
</evidence>
<evidence type="ECO:0000256" key="5">
    <source>
        <dbReference type="ARBA" id="ARBA00001954"/>
    </source>
</evidence>
<name>A0A1U7LLL9_NEOID</name>
<dbReference type="SUPFAM" id="SSF51366">
    <property type="entry name" value="Ribulose-phoshate binding barrel"/>
    <property type="match status" value="1"/>
</dbReference>
<comment type="cofactor">
    <cofactor evidence="4">
        <name>Zn(2+)</name>
        <dbReference type="ChEBI" id="CHEBI:29105"/>
    </cofactor>
</comment>
<evidence type="ECO:0000256" key="4">
    <source>
        <dbReference type="ARBA" id="ARBA00001947"/>
    </source>
</evidence>
<evidence type="ECO:0000256" key="8">
    <source>
        <dbReference type="ARBA" id="ARBA00011738"/>
    </source>
</evidence>
<evidence type="ECO:0000256" key="9">
    <source>
        <dbReference type="ARBA" id="ARBA00013188"/>
    </source>
</evidence>
<evidence type="ECO:0000256" key="16">
    <source>
        <dbReference type="ARBA" id="ARBA00023277"/>
    </source>
</evidence>
<evidence type="ECO:0000313" key="23">
    <source>
        <dbReference type="EMBL" id="OLL23554.1"/>
    </source>
</evidence>
<proteinExistence type="inferred from homology"/>
<dbReference type="InterPro" id="IPR013785">
    <property type="entry name" value="Aldolase_TIM"/>
</dbReference>
<keyword evidence="15 19" id="KW-0413">Isomerase</keyword>
<evidence type="ECO:0000256" key="3">
    <source>
        <dbReference type="ARBA" id="ARBA00001941"/>
    </source>
</evidence>
<comment type="similarity">
    <text evidence="7 19">Belongs to the ribulose-phosphate 3-epimerase family.</text>
</comment>
<comment type="cofactor">
    <cofactor evidence="21">
        <name>a divalent metal cation</name>
        <dbReference type="ChEBI" id="CHEBI:60240"/>
    </cofactor>
    <text evidence="21">Binds 1 divalent metal cation per subunit.</text>
</comment>
<dbReference type="UniPathway" id="UPA00115">
    <property type="reaction ID" value="UER00411"/>
</dbReference>
<feature type="binding site" evidence="21">
    <location>
        <position position="35"/>
    </location>
    <ligand>
        <name>a divalent metal cation</name>
        <dbReference type="ChEBI" id="CHEBI:60240"/>
    </ligand>
</feature>
<feature type="binding site" evidence="21">
    <location>
        <position position="200"/>
    </location>
    <ligand>
        <name>a divalent metal cation</name>
        <dbReference type="ChEBI" id="CHEBI:60240"/>
    </ligand>
</feature>
<dbReference type="FunFam" id="3.20.20.70:FF:000191">
    <property type="entry name" value="ribulose-phosphate 3-epimerase isoform X2"/>
    <property type="match status" value="1"/>
</dbReference>
<comment type="cofactor">
    <cofactor evidence="2">
        <name>Mn(2+)</name>
        <dbReference type="ChEBI" id="CHEBI:29035"/>
    </cofactor>
</comment>
<dbReference type="CDD" id="cd00429">
    <property type="entry name" value="RPE"/>
    <property type="match status" value="1"/>
</dbReference>
<organism evidence="23 24">
    <name type="scientific">Neolecta irregularis (strain DAH-3)</name>
    <dbReference type="NCBI Taxonomy" id="1198029"/>
    <lineage>
        <taxon>Eukaryota</taxon>
        <taxon>Fungi</taxon>
        <taxon>Dikarya</taxon>
        <taxon>Ascomycota</taxon>
        <taxon>Taphrinomycotina</taxon>
        <taxon>Neolectales</taxon>
        <taxon>Neolectaceae</taxon>
        <taxon>Neolecta</taxon>
    </lineage>
</organism>
<feature type="binding site" evidence="22">
    <location>
        <begin position="222"/>
        <end position="223"/>
    </location>
    <ligand>
        <name>substrate</name>
    </ligand>
</feature>
<protein>
    <recommendedName>
        <fullName evidence="10 19">Ribulose-phosphate 3-epimerase</fullName>
        <ecNumber evidence="9 19">5.1.3.1</ecNumber>
    </recommendedName>
</protein>
<dbReference type="PIRSF" id="PIRSF001461">
    <property type="entry name" value="RPE"/>
    <property type="match status" value="1"/>
</dbReference>
<dbReference type="HAMAP" id="MF_02227">
    <property type="entry name" value="RPE"/>
    <property type="match status" value="1"/>
</dbReference>
<dbReference type="GO" id="GO:0006098">
    <property type="term" value="P:pentose-phosphate shunt"/>
    <property type="evidence" value="ECO:0007669"/>
    <property type="project" value="UniProtKB-UniPathway"/>
</dbReference>
<dbReference type="STRING" id="1198029.A0A1U7LLL9"/>
<evidence type="ECO:0000256" key="18">
    <source>
        <dbReference type="ARBA" id="ARBA00057323"/>
    </source>
</evidence>
<feature type="binding site" evidence="21">
    <location>
        <position position="37"/>
    </location>
    <ligand>
        <name>a divalent metal cation</name>
        <dbReference type="ChEBI" id="CHEBI:60240"/>
    </ligand>
</feature>
<dbReference type="Proteomes" id="UP000186594">
    <property type="component" value="Unassembled WGS sequence"/>
</dbReference>
<dbReference type="Pfam" id="PF00834">
    <property type="entry name" value="Ribul_P_3_epim"/>
    <property type="match status" value="1"/>
</dbReference>
<feature type="binding site" evidence="22">
    <location>
        <begin position="167"/>
        <end position="170"/>
    </location>
    <ligand>
        <name>substrate</name>
    </ligand>
</feature>
<dbReference type="Gene3D" id="3.20.20.70">
    <property type="entry name" value="Aldolase class I"/>
    <property type="match status" value="1"/>
</dbReference>
<evidence type="ECO:0000256" key="22">
    <source>
        <dbReference type="PIRSR" id="PIRSR001461-3"/>
    </source>
</evidence>
<dbReference type="InterPro" id="IPR011060">
    <property type="entry name" value="RibuloseP-bd_barrel"/>
</dbReference>